<feature type="compositionally biased region" description="Polar residues" evidence="10">
    <location>
        <begin position="274"/>
        <end position="284"/>
    </location>
</feature>
<name>A0AAV2N898_9HYME</name>
<keyword evidence="4" id="KW-0217">Developmental protein</keyword>
<dbReference type="SMART" id="SM00454">
    <property type="entry name" value="SAM"/>
    <property type="match status" value="1"/>
</dbReference>
<dbReference type="Pfam" id="PF00536">
    <property type="entry name" value="SAM_1"/>
    <property type="match status" value="1"/>
</dbReference>
<dbReference type="GO" id="GO:0000289">
    <property type="term" value="P:nuclear-transcribed mRNA poly(A) tail shortening"/>
    <property type="evidence" value="ECO:0007669"/>
    <property type="project" value="TreeGrafter"/>
</dbReference>
<dbReference type="PANTHER" id="PTHR12515">
    <property type="entry name" value="STERILE ALPHA MOTIF DOMAIN CONTAINING PROTEIN 4-RELATED"/>
    <property type="match status" value="1"/>
</dbReference>
<protein>
    <recommendedName>
        <fullName evidence="3">Protein Smaug</fullName>
    </recommendedName>
</protein>
<feature type="region of interest" description="Disordered" evidence="10">
    <location>
        <begin position="595"/>
        <end position="616"/>
    </location>
</feature>
<organism evidence="12 13">
    <name type="scientific">Lasius platythorax</name>
    <dbReference type="NCBI Taxonomy" id="488582"/>
    <lineage>
        <taxon>Eukaryota</taxon>
        <taxon>Metazoa</taxon>
        <taxon>Ecdysozoa</taxon>
        <taxon>Arthropoda</taxon>
        <taxon>Hexapoda</taxon>
        <taxon>Insecta</taxon>
        <taxon>Pterygota</taxon>
        <taxon>Neoptera</taxon>
        <taxon>Endopterygota</taxon>
        <taxon>Hymenoptera</taxon>
        <taxon>Apocrita</taxon>
        <taxon>Aculeata</taxon>
        <taxon>Formicoidea</taxon>
        <taxon>Formicidae</taxon>
        <taxon>Formicinae</taxon>
        <taxon>Lasius</taxon>
        <taxon>Lasius</taxon>
    </lineage>
</organism>
<dbReference type="GO" id="GO:0030371">
    <property type="term" value="F:translation repressor activity"/>
    <property type="evidence" value="ECO:0007669"/>
    <property type="project" value="InterPro"/>
</dbReference>
<dbReference type="Proteomes" id="UP001497644">
    <property type="component" value="Chromosome 11"/>
</dbReference>
<dbReference type="EMBL" id="OZ034834">
    <property type="protein sequence ID" value="CAL1676321.1"/>
    <property type="molecule type" value="Genomic_DNA"/>
</dbReference>
<dbReference type="InterPro" id="IPR015327">
    <property type="entry name" value="PHAT_dom"/>
</dbReference>
<dbReference type="InterPro" id="IPR037093">
    <property type="entry name" value="PHAT_dom_sf"/>
</dbReference>
<evidence type="ECO:0000259" key="11">
    <source>
        <dbReference type="SMART" id="SM00454"/>
    </source>
</evidence>
<keyword evidence="13" id="KW-1185">Reference proteome</keyword>
<dbReference type="PANTHER" id="PTHR12515:SF5">
    <property type="entry name" value="PROTEIN SMAUG"/>
    <property type="match status" value="1"/>
</dbReference>
<dbReference type="SUPFAM" id="SSF47769">
    <property type="entry name" value="SAM/Pointed domain"/>
    <property type="match status" value="1"/>
</dbReference>
<evidence type="ECO:0000256" key="2">
    <source>
        <dbReference type="ARBA" id="ARBA00008232"/>
    </source>
</evidence>
<evidence type="ECO:0000256" key="10">
    <source>
        <dbReference type="SAM" id="MobiDB-lite"/>
    </source>
</evidence>
<comment type="subcellular location">
    <subcellularLocation>
        <location evidence="1">Cytoplasm</location>
    </subcellularLocation>
</comment>
<dbReference type="InterPro" id="IPR013761">
    <property type="entry name" value="SAM/pointed_sf"/>
</dbReference>
<dbReference type="InterPro" id="IPR058599">
    <property type="entry name" value="PHAT_Smg/ZCCHC2-like"/>
</dbReference>
<feature type="region of interest" description="Disordered" evidence="10">
    <location>
        <begin position="261"/>
        <end position="310"/>
    </location>
</feature>
<evidence type="ECO:0000313" key="13">
    <source>
        <dbReference type="Proteomes" id="UP001497644"/>
    </source>
</evidence>
<evidence type="ECO:0000256" key="7">
    <source>
        <dbReference type="ARBA" id="ARBA00022553"/>
    </source>
</evidence>
<dbReference type="AlphaFoldDB" id="A0AAV2N898"/>
<dbReference type="Pfam" id="PF09246">
    <property type="entry name" value="PHAT"/>
    <property type="match status" value="1"/>
</dbReference>
<keyword evidence="7" id="KW-0597">Phosphoprotein</keyword>
<evidence type="ECO:0000256" key="1">
    <source>
        <dbReference type="ARBA" id="ARBA00004496"/>
    </source>
</evidence>
<proteinExistence type="inferred from homology"/>
<evidence type="ECO:0000256" key="3">
    <source>
        <dbReference type="ARBA" id="ARBA00018651"/>
    </source>
</evidence>
<dbReference type="InterPro" id="IPR001660">
    <property type="entry name" value="SAM"/>
</dbReference>
<evidence type="ECO:0000256" key="9">
    <source>
        <dbReference type="ARBA" id="ARBA00022884"/>
    </source>
</evidence>
<keyword evidence="9" id="KW-0694">RNA-binding</keyword>
<dbReference type="InterPro" id="IPR037634">
    <property type="entry name" value="Smaug_SAM"/>
</dbReference>
<evidence type="ECO:0000313" key="12">
    <source>
        <dbReference type="EMBL" id="CAL1676321.1"/>
    </source>
</evidence>
<dbReference type="GO" id="GO:0006355">
    <property type="term" value="P:regulation of DNA-templated transcription"/>
    <property type="evidence" value="ECO:0007669"/>
    <property type="project" value="InterPro"/>
</dbReference>
<keyword evidence="6" id="KW-0678">Repressor</keyword>
<gene>
    <name evidence="12" type="ORF">LPLAT_LOCUS2537</name>
</gene>
<dbReference type="Pfam" id="PF26034">
    <property type="entry name" value="PHAT_SMAUG"/>
    <property type="match status" value="1"/>
</dbReference>
<feature type="domain" description="SAM" evidence="11">
    <location>
        <begin position="312"/>
        <end position="375"/>
    </location>
</feature>
<dbReference type="CDD" id="cd09557">
    <property type="entry name" value="SAM_Smaug"/>
    <property type="match status" value="1"/>
</dbReference>
<keyword evidence="8" id="KW-0810">Translation regulation</keyword>
<sequence>MEKTEQVFGLGGGFSLLDIQIKQSEMKWTTGAPFNEQVGEITRVFSQWNECEQTVVLFALLRRIPAVQARFLAHAVQHSLHSVSELDIKEINANNPTYITSLMSESTEVAINQLLTHLPLLKPGNIECKQSYLVAIPELVSHCVSTGQFTEQTQQLLSYTLIHPAITNQDRRSLTQWLRHLEDRISGTSPITGLEDYPNTPIRWESPWQRNSKQQSDQTNLFITQPTPAFLQFHQPRQRRSNSLTPPVPPPHQLEIYERTNNANNSSRHKPRSFSVSGDHTSNIIGLGPLSPQSSCASSGSEGRLDDASNRSLASGMRDVQSWLKTLRLHKYSYLFVTMSYEEMLQLTEDQLAEQGVTKGARHKLALSIAKLQQRYNTLSNLEKGLVQPSARDGMQNTSFSQGPSLLINTMDELKTILATPMKPSQENDPQDIPAQFTKVLGKLCSRLALDSVEDGILCACINILEKVSQHDCFTPNQKEKVQQWRSRLGNPRPTPKWQQHYGYNNRRYGNSQQHNRKPSLNLNHIHTTHPHNNHFMITPHRNSISSPYLQNNQNQNMNTLNTNNLRTIHTIEKRPSLQETSSLQQLQKTLQRAYSAPRDRFLEPPTNGANETTEPEINFRLESLCRRMTEQALDGFGEA</sequence>
<dbReference type="GO" id="GO:0003729">
    <property type="term" value="F:mRNA binding"/>
    <property type="evidence" value="ECO:0007669"/>
    <property type="project" value="TreeGrafter"/>
</dbReference>
<feature type="compositionally biased region" description="Polar residues" evidence="10">
    <location>
        <begin position="291"/>
        <end position="301"/>
    </location>
</feature>
<comment type="similarity">
    <text evidence="2">Belongs to the SMAUG family.</text>
</comment>
<evidence type="ECO:0000256" key="5">
    <source>
        <dbReference type="ARBA" id="ARBA00022490"/>
    </source>
</evidence>
<reference evidence="12" key="1">
    <citation type="submission" date="2024-04" db="EMBL/GenBank/DDBJ databases">
        <authorList>
            <consortium name="Molecular Ecology Group"/>
        </authorList>
    </citation>
    <scope>NUCLEOTIDE SEQUENCE</scope>
</reference>
<dbReference type="Gene3D" id="1.25.40.170">
    <property type="entry name" value="Smaug, PHAT domain"/>
    <property type="match status" value="1"/>
</dbReference>
<evidence type="ECO:0000256" key="6">
    <source>
        <dbReference type="ARBA" id="ARBA00022491"/>
    </source>
</evidence>
<keyword evidence="5" id="KW-0963">Cytoplasm</keyword>
<evidence type="ECO:0000256" key="8">
    <source>
        <dbReference type="ARBA" id="ARBA00022845"/>
    </source>
</evidence>
<dbReference type="Gene3D" id="1.10.150.50">
    <property type="entry name" value="Transcription Factor, Ets-1"/>
    <property type="match status" value="1"/>
</dbReference>
<dbReference type="GO" id="GO:0000932">
    <property type="term" value="C:P-body"/>
    <property type="evidence" value="ECO:0007669"/>
    <property type="project" value="TreeGrafter"/>
</dbReference>
<evidence type="ECO:0000256" key="4">
    <source>
        <dbReference type="ARBA" id="ARBA00022473"/>
    </source>
</evidence>
<dbReference type="InterPro" id="IPR050897">
    <property type="entry name" value="SMAUG/VTS1_RNA-bind"/>
</dbReference>
<accession>A0AAV2N898</accession>